<dbReference type="GO" id="GO:0005743">
    <property type="term" value="C:mitochondrial inner membrane"/>
    <property type="evidence" value="ECO:0007669"/>
    <property type="project" value="UniProtKB-SubCell"/>
</dbReference>
<feature type="chain" id="PRO_5032459746" evidence="10">
    <location>
        <begin position="18"/>
        <end position="952"/>
    </location>
</feature>
<sequence>MALAALVLICVAEIATASWCSLWPLRSELSLLLHAEGWGQLYSFSLGNLDVLLLALAKQLLLLALILATPSRRRARGGGAPLESNHQQVRTAIRAMCLAHATLLLFKAAAVAVTAPDDLWPAAPPHPPGGAAGGRVVVGLVYMYSSIVMSLLASLLTPLPAAALVEEREAAWEEGASAADAAALAAAAAAADPLRAPLLAAAAEEGEAGAAGAASGSAAAAAAAGKGGKAVVAAGAGTGANGAGAGKGGAEAPVDAKSRRAAAKRKQRTLLELLRLSAVDGPLLMVAFSAGVVAALGSALLPYLTGQIIDFAAIEPDRSKFGTTTLHLLGVAALTGVFTGVRGGLFTLANTRLNVRLRKQLFHSLLQFEVGFFDTTKTGEITSRLAADTTTVADQVGLNLNVMLRSATQAAMVLVFMFAASWRLTVVTFILVPVVLTISKVYGKYYSRLSKRVQAELAAANGVAEEVLSTMTTVKAHAAQDSAEVAYAAKLADFYKLQVAEAGLYTVYAAVNTFLPNLTLAAVLFYGGHLVLAGLMRPRSLVSFMLYQQSLTSAFQMIGDVFSALTAAVGAADKVIELMNRKPDMPPPGHLVLPALEGRVELRDLVFAYPARPHVRVLDGLSLVAQPGEVVALVGASGGGKSSIVKLLERFYLPAAGRILIDGHDLGELEPKWLRRQVALVSQEPVLYARSIRRNIIFGLEKEDGAAAPPSEEEIIEAAKQANAHDFITHFPEGYDTCCGEKGVALSGGQKQRIAIARALVRRPRVLLLDEATSALDADSEAVVQEALDRVMAGRTVLVIAHRLSTIQNADRIYVIGKGAVQEVGTHDELLAAGGVYAQLVRRQLQRPASQANLLERYASSFQAVGLDGRAARSPEPGDLAPSGAPGPLDATCAPGPASVTASPAPSRGSSSRLLQPSVLSIARRQLANILASSGDLRPSASSASLADSGRG</sequence>
<evidence type="ECO:0000256" key="7">
    <source>
        <dbReference type="ARBA" id="ARBA00023136"/>
    </source>
</evidence>
<keyword evidence="4" id="KW-0547">Nucleotide-binding</keyword>
<keyword evidence="10" id="KW-0732">Signal</keyword>
<dbReference type="Proteomes" id="UP000650467">
    <property type="component" value="Unassembled WGS sequence"/>
</dbReference>
<dbReference type="InterPro" id="IPR017871">
    <property type="entry name" value="ABC_transporter-like_CS"/>
</dbReference>
<proteinExistence type="predicted"/>
<feature type="transmembrane region" description="Helical" evidence="9">
    <location>
        <begin position="136"/>
        <end position="159"/>
    </location>
</feature>
<dbReference type="CDD" id="cd18572">
    <property type="entry name" value="ABC_6TM_TAP"/>
    <property type="match status" value="1"/>
</dbReference>
<dbReference type="PROSITE" id="PS50893">
    <property type="entry name" value="ABC_TRANSPORTER_2"/>
    <property type="match status" value="1"/>
</dbReference>
<feature type="transmembrane region" description="Helical" evidence="9">
    <location>
        <begin position="283"/>
        <end position="305"/>
    </location>
</feature>
<feature type="signal peptide" evidence="10">
    <location>
        <begin position="1"/>
        <end position="17"/>
    </location>
</feature>
<comment type="subcellular location">
    <subcellularLocation>
        <location evidence="1">Mitochondrion inner membrane</location>
        <topology evidence="1">Multi-pass membrane protein</topology>
    </subcellularLocation>
</comment>
<dbReference type="Pfam" id="PF00664">
    <property type="entry name" value="ABC_membrane"/>
    <property type="match status" value="1"/>
</dbReference>
<dbReference type="Gene3D" id="3.40.50.300">
    <property type="entry name" value="P-loop containing nucleotide triphosphate hydrolases"/>
    <property type="match status" value="1"/>
</dbReference>
<feature type="transmembrane region" description="Helical" evidence="9">
    <location>
        <begin position="95"/>
        <end position="116"/>
    </location>
</feature>
<evidence type="ECO:0000256" key="5">
    <source>
        <dbReference type="ARBA" id="ARBA00022840"/>
    </source>
</evidence>
<dbReference type="FunFam" id="1.20.1560.10:FF:000215">
    <property type="entry name" value="ABC transporter B family member 4"/>
    <property type="match status" value="1"/>
</dbReference>
<evidence type="ECO:0000259" key="11">
    <source>
        <dbReference type="PROSITE" id="PS50893"/>
    </source>
</evidence>
<feature type="transmembrane region" description="Helical" evidence="9">
    <location>
        <begin position="325"/>
        <end position="349"/>
    </location>
</feature>
<dbReference type="PROSITE" id="PS50929">
    <property type="entry name" value="ABC_TM1F"/>
    <property type="match status" value="1"/>
</dbReference>
<keyword evidence="6 9" id="KW-1133">Transmembrane helix</keyword>
<keyword evidence="5" id="KW-0067">ATP-binding</keyword>
<feature type="domain" description="ABC transmembrane type-1" evidence="12">
    <location>
        <begin position="286"/>
        <end position="567"/>
    </location>
</feature>
<dbReference type="InterPro" id="IPR003593">
    <property type="entry name" value="AAA+_ATPase"/>
</dbReference>
<evidence type="ECO:0000259" key="12">
    <source>
        <dbReference type="PROSITE" id="PS50929"/>
    </source>
</evidence>
<dbReference type="GO" id="GO:0016887">
    <property type="term" value="F:ATP hydrolysis activity"/>
    <property type="evidence" value="ECO:0007669"/>
    <property type="project" value="InterPro"/>
</dbReference>
<dbReference type="InterPro" id="IPR003439">
    <property type="entry name" value="ABC_transporter-like_ATP-bd"/>
</dbReference>
<feature type="region of interest" description="Disordered" evidence="8">
    <location>
        <begin position="933"/>
        <end position="952"/>
    </location>
</feature>
<evidence type="ECO:0000256" key="3">
    <source>
        <dbReference type="ARBA" id="ARBA00022692"/>
    </source>
</evidence>
<dbReference type="InterPro" id="IPR027417">
    <property type="entry name" value="P-loop_NTPase"/>
</dbReference>
<keyword evidence="2" id="KW-0813">Transport</keyword>
<dbReference type="FunFam" id="3.40.50.300:FF:000403">
    <property type="entry name" value="ATP-binding cassette sub-family B member 8, mitochondrial"/>
    <property type="match status" value="1"/>
</dbReference>
<reference evidence="13" key="1">
    <citation type="journal article" date="2020" name="bioRxiv">
        <title>Comparative genomics of Chlamydomonas.</title>
        <authorList>
            <person name="Craig R.J."/>
            <person name="Hasan A.R."/>
            <person name="Ness R.W."/>
            <person name="Keightley P.D."/>
        </authorList>
    </citation>
    <scope>NUCLEOTIDE SEQUENCE</scope>
    <source>
        <strain evidence="13">SAG 7.73</strain>
    </source>
</reference>
<dbReference type="PANTHER" id="PTHR43394">
    <property type="entry name" value="ATP-DEPENDENT PERMEASE MDL1, MITOCHONDRIAL"/>
    <property type="match status" value="1"/>
</dbReference>
<feature type="transmembrane region" description="Helical" evidence="9">
    <location>
        <begin position="41"/>
        <end position="67"/>
    </location>
</feature>
<feature type="compositionally biased region" description="Low complexity" evidence="8">
    <location>
        <begin position="902"/>
        <end position="914"/>
    </location>
</feature>
<evidence type="ECO:0000256" key="9">
    <source>
        <dbReference type="SAM" id="Phobius"/>
    </source>
</evidence>
<dbReference type="InterPro" id="IPR011527">
    <property type="entry name" value="ABC1_TM_dom"/>
</dbReference>
<evidence type="ECO:0000256" key="2">
    <source>
        <dbReference type="ARBA" id="ARBA00022448"/>
    </source>
</evidence>
<evidence type="ECO:0000313" key="13">
    <source>
        <dbReference type="EMBL" id="KAG2435283.1"/>
    </source>
</evidence>
<evidence type="ECO:0000313" key="14">
    <source>
        <dbReference type="Proteomes" id="UP000650467"/>
    </source>
</evidence>
<accession>A0A835W2X1</accession>
<dbReference type="GO" id="GO:0005524">
    <property type="term" value="F:ATP binding"/>
    <property type="evidence" value="ECO:0007669"/>
    <property type="project" value="UniProtKB-KW"/>
</dbReference>
<name>A0A835W2X1_CHLIN</name>
<comment type="caution">
    <text evidence="13">The sequence shown here is derived from an EMBL/GenBank/DDBJ whole genome shotgun (WGS) entry which is preliminary data.</text>
</comment>
<dbReference type="OrthoDB" id="6500128at2759"/>
<feature type="region of interest" description="Disordered" evidence="8">
    <location>
        <begin position="869"/>
        <end position="914"/>
    </location>
</feature>
<dbReference type="CDD" id="cd03249">
    <property type="entry name" value="ABC_MTABC3_MDL1_MDL2"/>
    <property type="match status" value="1"/>
</dbReference>
<dbReference type="AlphaFoldDB" id="A0A835W2X1"/>
<dbReference type="SUPFAM" id="SSF90123">
    <property type="entry name" value="ABC transporter transmembrane region"/>
    <property type="match status" value="1"/>
</dbReference>
<dbReference type="PROSITE" id="PS00211">
    <property type="entry name" value="ABC_TRANSPORTER_1"/>
    <property type="match status" value="1"/>
</dbReference>
<evidence type="ECO:0000256" key="8">
    <source>
        <dbReference type="SAM" id="MobiDB-lite"/>
    </source>
</evidence>
<protein>
    <submittedName>
        <fullName evidence="13">Uncharacterized protein</fullName>
    </submittedName>
</protein>
<feature type="transmembrane region" description="Helical" evidence="9">
    <location>
        <begin position="413"/>
        <end position="438"/>
    </location>
</feature>
<dbReference type="Gene3D" id="1.20.1560.10">
    <property type="entry name" value="ABC transporter type 1, transmembrane domain"/>
    <property type="match status" value="1"/>
</dbReference>
<dbReference type="PANTHER" id="PTHR43394:SF19">
    <property type="entry name" value="ABC TRANSPORTER B FAMILY"/>
    <property type="match status" value="1"/>
</dbReference>
<feature type="transmembrane region" description="Helical" evidence="9">
    <location>
        <begin position="514"/>
        <end position="535"/>
    </location>
</feature>
<keyword evidence="7 9" id="KW-0472">Membrane</keyword>
<feature type="domain" description="ABC transporter" evidence="11">
    <location>
        <begin position="600"/>
        <end position="843"/>
    </location>
</feature>
<dbReference type="InterPro" id="IPR036640">
    <property type="entry name" value="ABC1_TM_sf"/>
</dbReference>
<dbReference type="Pfam" id="PF00005">
    <property type="entry name" value="ABC_tran"/>
    <property type="match status" value="1"/>
</dbReference>
<evidence type="ECO:0000256" key="1">
    <source>
        <dbReference type="ARBA" id="ARBA00004448"/>
    </source>
</evidence>
<evidence type="ECO:0000256" key="10">
    <source>
        <dbReference type="SAM" id="SignalP"/>
    </source>
</evidence>
<evidence type="ECO:0000256" key="4">
    <source>
        <dbReference type="ARBA" id="ARBA00022741"/>
    </source>
</evidence>
<keyword evidence="14" id="KW-1185">Reference proteome</keyword>
<organism evidence="13 14">
    <name type="scientific">Chlamydomonas incerta</name>
    <dbReference type="NCBI Taxonomy" id="51695"/>
    <lineage>
        <taxon>Eukaryota</taxon>
        <taxon>Viridiplantae</taxon>
        <taxon>Chlorophyta</taxon>
        <taxon>core chlorophytes</taxon>
        <taxon>Chlorophyceae</taxon>
        <taxon>CS clade</taxon>
        <taxon>Chlamydomonadales</taxon>
        <taxon>Chlamydomonadaceae</taxon>
        <taxon>Chlamydomonas</taxon>
    </lineage>
</organism>
<dbReference type="EMBL" id="JAEHOC010000015">
    <property type="protein sequence ID" value="KAG2435283.1"/>
    <property type="molecule type" value="Genomic_DNA"/>
</dbReference>
<evidence type="ECO:0000256" key="6">
    <source>
        <dbReference type="ARBA" id="ARBA00022989"/>
    </source>
</evidence>
<dbReference type="SUPFAM" id="SSF52540">
    <property type="entry name" value="P-loop containing nucleoside triphosphate hydrolases"/>
    <property type="match status" value="1"/>
</dbReference>
<keyword evidence="3 9" id="KW-0812">Transmembrane</keyword>
<gene>
    <name evidence="13" type="ORF">HXX76_007360</name>
</gene>
<dbReference type="GO" id="GO:0015421">
    <property type="term" value="F:ABC-type oligopeptide transporter activity"/>
    <property type="evidence" value="ECO:0007669"/>
    <property type="project" value="TreeGrafter"/>
</dbReference>
<dbReference type="SMART" id="SM00382">
    <property type="entry name" value="AAA"/>
    <property type="match status" value="1"/>
</dbReference>
<dbReference type="InterPro" id="IPR039421">
    <property type="entry name" value="Type_1_exporter"/>
</dbReference>